<evidence type="ECO:0000313" key="2">
    <source>
        <dbReference type="Proteomes" id="UP000814128"/>
    </source>
</evidence>
<gene>
    <name evidence="1" type="ORF">K488DRAFT_35550</name>
</gene>
<dbReference type="Proteomes" id="UP000814128">
    <property type="component" value="Unassembled WGS sequence"/>
</dbReference>
<name>A0ACB8QNN1_9AGAM</name>
<dbReference type="EMBL" id="MU273522">
    <property type="protein sequence ID" value="KAI0033337.1"/>
    <property type="molecule type" value="Genomic_DNA"/>
</dbReference>
<sequence length="114" mass="12551">SAFAQLLSHADLPPPGPDHFEARRKLWTSRPANAPPLPPPEPSRTRLEGVLTAPGALENDQVWRSGLEKVWRGLVGGGRLKYPLPLSLVDKILYAGWLRDGTWPNGEPVNDDDN</sequence>
<reference evidence="1" key="2">
    <citation type="journal article" date="2022" name="New Phytol.">
        <title>Evolutionary transition to the ectomycorrhizal habit in the genomes of a hyperdiverse lineage of mushroom-forming fungi.</title>
        <authorList>
            <person name="Looney B."/>
            <person name="Miyauchi S."/>
            <person name="Morin E."/>
            <person name="Drula E."/>
            <person name="Courty P.E."/>
            <person name="Kohler A."/>
            <person name="Kuo A."/>
            <person name="LaButti K."/>
            <person name="Pangilinan J."/>
            <person name="Lipzen A."/>
            <person name="Riley R."/>
            <person name="Andreopoulos W."/>
            <person name="He G."/>
            <person name="Johnson J."/>
            <person name="Nolan M."/>
            <person name="Tritt A."/>
            <person name="Barry K.W."/>
            <person name="Grigoriev I.V."/>
            <person name="Nagy L.G."/>
            <person name="Hibbett D."/>
            <person name="Henrissat B."/>
            <person name="Matheny P.B."/>
            <person name="Labbe J."/>
            <person name="Martin F.M."/>
        </authorList>
    </citation>
    <scope>NUCLEOTIDE SEQUENCE</scope>
    <source>
        <strain evidence="1">EC-137</strain>
    </source>
</reference>
<feature type="non-terminal residue" evidence="1">
    <location>
        <position position="1"/>
    </location>
</feature>
<organism evidence="1 2">
    <name type="scientific">Vararia minispora EC-137</name>
    <dbReference type="NCBI Taxonomy" id="1314806"/>
    <lineage>
        <taxon>Eukaryota</taxon>
        <taxon>Fungi</taxon>
        <taxon>Dikarya</taxon>
        <taxon>Basidiomycota</taxon>
        <taxon>Agaricomycotina</taxon>
        <taxon>Agaricomycetes</taxon>
        <taxon>Russulales</taxon>
        <taxon>Lachnocladiaceae</taxon>
        <taxon>Vararia</taxon>
    </lineage>
</organism>
<reference evidence="1" key="1">
    <citation type="submission" date="2021-02" db="EMBL/GenBank/DDBJ databases">
        <authorList>
            <consortium name="DOE Joint Genome Institute"/>
            <person name="Ahrendt S."/>
            <person name="Looney B.P."/>
            <person name="Miyauchi S."/>
            <person name="Morin E."/>
            <person name="Drula E."/>
            <person name="Courty P.E."/>
            <person name="Chicoki N."/>
            <person name="Fauchery L."/>
            <person name="Kohler A."/>
            <person name="Kuo A."/>
            <person name="Labutti K."/>
            <person name="Pangilinan J."/>
            <person name="Lipzen A."/>
            <person name="Riley R."/>
            <person name="Andreopoulos W."/>
            <person name="He G."/>
            <person name="Johnson J."/>
            <person name="Barry K.W."/>
            <person name="Grigoriev I.V."/>
            <person name="Nagy L."/>
            <person name="Hibbett D."/>
            <person name="Henrissat B."/>
            <person name="Matheny P.B."/>
            <person name="Labbe J."/>
            <person name="Martin F."/>
        </authorList>
    </citation>
    <scope>NUCLEOTIDE SEQUENCE</scope>
    <source>
        <strain evidence="1">EC-137</strain>
    </source>
</reference>
<comment type="caution">
    <text evidence="1">The sequence shown here is derived from an EMBL/GenBank/DDBJ whole genome shotgun (WGS) entry which is preliminary data.</text>
</comment>
<evidence type="ECO:0000313" key="1">
    <source>
        <dbReference type="EMBL" id="KAI0033337.1"/>
    </source>
</evidence>
<accession>A0ACB8QNN1</accession>
<proteinExistence type="predicted"/>
<keyword evidence="2" id="KW-1185">Reference proteome</keyword>
<feature type="non-terminal residue" evidence="1">
    <location>
        <position position="114"/>
    </location>
</feature>
<protein>
    <submittedName>
        <fullName evidence="1">Uncharacterized protein</fullName>
    </submittedName>
</protein>